<feature type="region of interest" description="Disordered" evidence="1">
    <location>
        <begin position="1"/>
        <end position="23"/>
    </location>
</feature>
<protein>
    <submittedName>
        <fullName evidence="2">Uncharacterized protein</fullName>
    </submittedName>
</protein>
<dbReference type="EMBL" id="CP099468">
    <property type="protein sequence ID" value="USQ82439.1"/>
    <property type="molecule type" value="Genomic_DNA"/>
</dbReference>
<dbReference type="Proteomes" id="UP001056374">
    <property type="component" value="Chromosome"/>
</dbReference>
<reference evidence="2" key="1">
    <citation type="submission" date="2022-06" db="EMBL/GenBank/DDBJ databases">
        <title>Complete genome sequence of soil microorganisms Streptomyces sp. Qhu-M197 isolated from Alpine meadows habitats on the Tibetan Plateau.</title>
        <authorList>
            <person name="Zhang B."/>
            <person name="Xiang X."/>
            <person name="Fan J."/>
        </authorList>
    </citation>
    <scope>NUCLEOTIDE SEQUENCE</scope>
    <source>
        <strain evidence="2">Qhu-M197</strain>
    </source>
</reference>
<name>A0ABY4Z0A8_9ACTN</name>
<organism evidence="2 3">
    <name type="scientific">Streptomyces phaeoluteigriseus</name>
    <dbReference type="NCBI Taxonomy" id="114686"/>
    <lineage>
        <taxon>Bacteria</taxon>
        <taxon>Bacillati</taxon>
        <taxon>Actinomycetota</taxon>
        <taxon>Actinomycetes</taxon>
        <taxon>Kitasatosporales</taxon>
        <taxon>Streptomycetaceae</taxon>
        <taxon>Streptomyces</taxon>
        <taxon>Streptomyces aurantiacus group</taxon>
    </lineage>
</organism>
<proteinExistence type="predicted"/>
<sequence>MARRRGGEHDDDGADEHDDGLDPVRVDIERAATGALASTRHTVGVPRDAGPDGAAFRVVQEFLPYRHRSRRAARPAAADRRGAPPAPPPFDVDYLVVEHAEICGGWSRHWVVVWLWFLS</sequence>
<gene>
    <name evidence="2" type="ORF">NFX46_00845</name>
</gene>
<accession>A0ABY4Z0A8</accession>
<evidence type="ECO:0000256" key="1">
    <source>
        <dbReference type="SAM" id="MobiDB-lite"/>
    </source>
</evidence>
<feature type="region of interest" description="Disordered" evidence="1">
    <location>
        <begin position="69"/>
        <end position="89"/>
    </location>
</feature>
<feature type="compositionally biased region" description="Acidic residues" evidence="1">
    <location>
        <begin position="9"/>
        <end position="19"/>
    </location>
</feature>
<dbReference type="RefSeq" id="WP_252545106.1">
    <property type="nucleotide sequence ID" value="NZ_CP099468.1"/>
</dbReference>
<keyword evidence="3" id="KW-1185">Reference proteome</keyword>
<evidence type="ECO:0000313" key="3">
    <source>
        <dbReference type="Proteomes" id="UP001056374"/>
    </source>
</evidence>
<evidence type="ECO:0000313" key="2">
    <source>
        <dbReference type="EMBL" id="USQ82439.1"/>
    </source>
</evidence>